<name>A0A6A3CRW2_HIBSY</name>
<organism evidence="3 4">
    <name type="scientific">Hibiscus syriacus</name>
    <name type="common">Rose of Sharon</name>
    <dbReference type="NCBI Taxonomy" id="106335"/>
    <lineage>
        <taxon>Eukaryota</taxon>
        <taxon>Viridiplantae</taxon>
        <taxon>Streptophyta</taxon>
        <taxon>Embryophyta</taxon>
        <taxon>Tracheophyta</taxon>
        <taxon>Spermatophyta</taxon>
        <taxon>Magnoliopsida</taxon>
        <taxon>eudicotyledons</taxon>
        <taxon>Gunneridae</taxon>
        <taxon>Pentapetalae</taxon>
        <taxon>rosids</taxon>
        <taxon>malvids</taxon>
        <taxon>Malvales</taxon>
        <taxon>Malvaceae</taxon>
        <taxon>Malvoideae</taxon>
        <taxon>Hibiscus</taxon>
    </lineage>
</organism>
<accession>A0A6A3CRW2</accession>
<comment type="similarity">
    <text evidence="1">Belongs to the 'GDXG' lipolytic enzyme family.</text>
</comment>
<evidence type="ECO:0000259" key="2">
    <source>
        <dbReference type="Pfam" id="PF07859"/>
    </source>
</evidence>
<keyword evidence="4" id="KW-1185">Reference proteome</keyword>
<dbReference type="EMBL" id="VEPZ02000209">
    <property type="protein sequence ID" value="KAE8729928.1"/>
    <property type="molecule type" value="Genomic_DNA"/>
</dbReference>
<dbReference type="InterPro" id="IPR013094">
    <property type="entry name" value="AB_hydrolase_3"/>
</dbReference>
<reference evidence="3" key="1">
    <citation type="submission" date="2019-09" db="EMBL/GenBank/DDBJ databases">
        <title>Draft genome information of white flower Hibiscus syriacus.</title>
        <authorList>
            <person name="Kim Y.-M."/>
        </authorList>
    </citation>
    <scope>NUCLEOTIDE SEQUENCE [LARGE SCALE GENOMIC DNA]</scope>
    <source>
        <strain evidence="3">YM2019G1</strain>
    </source>
</reference>
<dbReference type="Gene3D" id="3.40.50.1820">
    <property type="entry name" value="alpha/beta hydrolase"/>
    <property type="match status" value="1"/>
</dbReference>
<dbReference type="PANTHER" id="PTHR23024:SF654">
    <property type="entry name" value="RECEPTOR GID1, PUTATIVE-RELATED"/>
    <property type="match status" value="1"/>
</dbReference>
<dbReference type="AlphaFoldDB" id="A0A6A3CRW2"/>
<comment type="caution">
    <text evidence="3">The sequence shown here is derived from an EMBL/GenBank/DDBJ whole genome shotgun (WGS) entry which is preliminary data.</text>
</comment>
<dbReference type="Pfam" id="PF07859">
    <property type="entry name" value="Abhydrolase_3"/>
    <property type="match status" value="1"/>
</dbReference>
<dbReference type="SUPFAM" id="SSF53474">
    <property type="entry name" value="alpha/beta-Hydrolases"/>
    <property type="match status" value="1"/>
</dbReference>
<dbReference type="Proteomes" id="UP000436088">
    <property type="component" value="Unassembled WGS sequence"/>
</dbReference>
<proteinExistence type="inferred from homology"/>
<sequence>MGSSAGGNIAYHVGLRAATTVQQLEPLNVKGLVLHQPFFGGNQRSKSELRLINDPVLLPIVSEYCNPTVGSGSEEVERVKLVGWKVLVNGCDGNPLVDRQSQLAALMEAEGV</sequence>
<feature type="domain" description="Alpha/beta hydrolase fold-3" evidence="2">
    <location>
        <begin position="1"/>
        <end position="112"/>
    </location>
</feature>
<evidence type="ECO:0000256" key="1">
    <source>
        <dbReference type="ARBA" id="ARBA00010515"/>
    </source>
</evidence>
<dbReference type="PANTHER" id="PTHR23024">
    <property type="entry name" value="ARYLACETAMIDE DEACETYLASE"/>
    <property type="match status" value="1"/>
</dbReference>
<evidence type="ECO:0000313" key="4">
    <source>
        <dbReference type="Proteomes" id="UP000436088"/>
    </source>
</evidence>
<dbReference type="InterPro" id="IPR029058">
    <property type="entry name" value="AB_hydrolase_fold"/>
</dbReference>
<dbReference type="InterPro" id="IPR050466">
    <property type="entry name" value="Carboxylest/Gibb_receptor"/>
</dbReference>
<protein>
    <submittedName>
        <fullName evidence="3">Carboxylesterase 1-like</fullName>
    </submittedName>
</protein>
<evidence type="ECO:0000313" key="3">
    <source>
        <dbReference type="EMBL" id="KAE8729928.1"/>
    </source>
</evidence>
<gene>
    <name evidence="3" type="ORF">F3Y22_tig00003041pilonHSYRG00189</name>
</gene>
<dbReference type="GO" id="GO:0016787">
    <property type="term" value="F:hydrolase activity"/>
    <property type="evidence" value="ECO:0007669"/>
    <property type="project" value="InterPro"/>
</dbReference>